<keyword evidence="13" id="KW-0175">Coiled coil</keyword>
<dbReference type="Gene3D" id="3.50.50.60">
    <property type="entry name" value="FAD/NAD(P)-binding domain"/>
    <property type="match status" value="1"/>
</dbReference>
<feature type="domain" description="FAD-dependent oxidoreductase 2 FAD-binding" evidence="14">
    <location>
        <begin position="5"/>
        <end position="387"/>
    </location>
</feature>
<dbReference type="Pfam" id="PF00890">
    <property type="entry name" value="FAD_binding_2"/>
    <property type="match status" value="1"/>
</dbReference>
<dbReference type="InterPro" id="IPR015939">
    <property type="entry name" value="Fum_Rdtase/Succ_DH_flav-like_C"/>
</dbReference>
<protein>
    <recommendedName>
        <fullName evidence="4 10">L-aspartate oxidase</fullName>
        <ecNumber evidence="4 10">1.4.3.16</ecNumber>
    </recommendedName>
</protein>
<dbReference type="PANTHER" id="PTHR42716:SF2">
    <property type="entry name" value="L-ASPARTATE OXIDASE, CHLOROPLASTIC"/>
    <property type="match status" value="1"/>
</dbReference>
<sequence length="534" mass="59533">MIEFDFIIVGSGAAGLSAALHASEHGRVALITKRGALDSNSNWAQGGIACVTSEQDSVEQHVSDTLIAGAGLCHEDAVRTIVTEGPDRIAELVKWGVSFDQREAEDGHLEFDLTKEGGHSRRRVLHAADATGRELTEKLLIAVREKANITLMEHHFAIDLITTTKLGYVSEERILGLYVLNEETHEVLTLKSDRVVLATGGCGRVYLYTTNPRIATGDGVALAWRAGANVANMEFIQFHPTCLYHPEKRSFLITEAMRGEGARLVGADGKEFMHRYDPRGSLAPRDIVARAIDHEIKRTGGPCVYLDISHKPAEFILSHFPNIHKACLEVDIDITKDPIPVVPAAHYQCGGVVTDVNGATRIRGLCAVGEVGCTGLHGANRLASNSLLECLVISHRAVEHMLRKMPIGKTHEQEYPIPPWQAGTAVDNDELVVIYHNWDEIRRLMWDYVSIVRTTKRLQRAAARLRNLKREVQEFYWNFRITSELLELRNLVECASLIVECAIRRHESRGLHYTLDYPEKDEARPPADTVVRRY</sequence>
<keyword evidence="17" id="KW-1185">Reference proteome</keyword>
<comment type="subcellular location">
    <subcellularLocation>
        <location evidence="12">Cytoplasm</location>
    </subcellularLocation>
</comment>
<feature type="domain" description="Fumarate reductase/succinate dehydrogenase flavoprotein-like C-terminal" evidence="15">
    <location>
        <begin position="439"/>
        <end position="524"/>
    </location>
</feature>
<dbReference type="PANTHER" id="PTHR42716">
    <property type="entry name" value="L-ASPARTATE OXIDASE"/>
    <property type="match status" value="1"/>
</dbReference>
<evidence type="ECO:0000256" key="1">
    <source>
        <dbReference type="ARBA" id="ARBA00001974"/>
    </source>
</evidence>
<dbReference type="OrthoDB" id="9806724at2"/>
<evidence type="ECO:0000256" key="3">
    <source>
        <dbReference type="ARBA" id="ARBA00008562"/>
    </source>
</evidence>
<evidence type="ECO:0000256" key="6">
    <source>
        <dbReference type="ARBA" id="ARBA00022642"/>
    </source>
</evidence>
<proteinExistence type="inferred from homology"/>
<dbReference type="NCBIfam" id="TIGR00551">
    <property type="entry name" value="nadB"/>
    <property type="match status" value="1"/>
</dbReference>
<dbReference type="Gene3D" id="3.90.700.10">
    <property type="entry name" value="Succinate dehydrogenase/fumarate reductase flavoprotein, catalytic domain"/>
    <property type="match status" value="1"/>
</dbReference>
<dbReference type="UniPathway" id="UPA00253">
    <property type="reaction ID" value="UER00326"/>
</dbReference>
<accession>A0A512M3J1</accession>
<keyword evidence="8 12" id="KW-0560">Oxidoreductase</keyword>
<dbReference type="Proteomes" id="UP000321577">
    <property type="component" value="Unassembled WGS sequence"/>
</dbReference>
<reference evidence="16 17" key="1">
    <citation type="submission" date="2019-07" db="EMBL/GenBank/DDBJ databases">
        <title>Whole genome shotgun sequence of Brevifollis gellanilyticus NBRC 108608.</title>
        <authorList>
            <person name="Hosoyama A."/>
            <person name="Uohara A."/>
            <person name="Ohji S."/>
            <person name="Ichikawa N."/>
        </authorList>
    </citation>
    <scope>NUCLEOTIDE SEQUENCE [LARGE SCALE GENOMIC DNA]</scope>
    <source>
        <strain evidence="16 17">NBRC 108608</strain>
    </source>
</reference>
<evidence type="ECO:0000313" key="16">
    <source>
        <dbReference type="EMBL" id="GEP41315.1"/>
    </source>
</evidence>
<dbReference type="EMBL" id="BKAG01000003">
    <property type="protein sequence ID" value="GEP41315.1"/>
    <property type="molecule type" value="Genomic_DNA"/>
</dbReference>
<evidence type="ECO:0000256" key="12">
    <source>
        <dbReference type="RuleBase" id="RU362049"/>
    </source>
</evidence>
<comment type="function">
    <text evidence="12">Catalyzes the oxidation of L-aspartate to iminoaspartate.</text>
</comment>
<keyword evidence="5 12" id="KW-0285">Flavoprotein</keyword>
<dbReference type="EC" id="1.4.3.16" evidence="4 10"/>
<name>A0A512M3J1_9BACT</name>
<dbReference type="AlphaFoldDB" id="A0A512M3J1"/>
<gene>
    <name evidence="16" type="primary">nadB</name>
    <name evidence="16" type="ORF">BGE01nite_06060</name>
</gene>
<dbReference type="NCBIfam" id="NF006567">
    <property type="entry name" value="PRK09077.1"/>
    <property type="match status" value="1"/>
</dbReference>
<dbReference type="GO" id="GO:0034628">
    <property type="term" value="P:'de novo' NAD+ biosynthetic process from L-aspartate"/>
    <property type="evidence" value="ECO:0007669"/>
    <property type="project" value="TreeGrafter"/>
</dbReference>
<dbReference type="Pfam" id="PF02910">
    <property type="entry name" value="Succ_DH_flav_C"/>
    <property type="match status" value="1"/>
</dbReference>
<dbReference type="SUPFAM" id="SSF56425">
    <property type="entry name" value="Succinate dehydrogenase/fumarate reductase flavoprotein, catalytic domain"/>
    <property type="match status" value="1"/>
</dbReference>
<evidence type="ECO:0000256" key="13">
    <source>
        <dbReference type="SAM" id="Coils"/>
    </source>
</evidence>
<dbReference type="FunFam" id="1.20.58.100:FF:000002">
    <property type="entry name" value="L-aspartate oxidase"/>
    <property type="match status" value="1"/>
</dbReference>
<comment type="catalytic activity">
    <reaction evidence="9">
        <text>L-aspartate + O2 = iminosuccinate + H2O2</text>
        <dbReference type="Rhea" id="RHEA:25876"/>
        <dbReference type="ChEBI" id="CHEBI:15379"/>
        <dbReference type="ChEBI" id="CHEBI:16240"/>
        <dbReference type="ChEBI" id="CHEBI:29991"/>
        <dbReference type="ChEBI" id="CHEBI:77875"/>
        <dbReference type="EC" id="1.4.3.16"/>
    </reaction>
    <physiologicalReaction direction="left-to-right" evidence="9">
        <dbReference type="Rhea" id="RHEA:25877"/>
    </physiologicalReaction>
</comment>
<dbReference type="InterPro" id="IPR027477">
    <property type="entry name" value="Succ_DH/fumarate_Rdtase_cat_sf"/>
</dbReference>
<dbReference type="GO" id="GO:0008734">
    <property type="term" value="F:L-aspartate oxidase activity"/>
    <property type="evidence" value="ECO:0007669"/>
    <property type="project" value="UniProtKB-UniRule"/>
</dbReference>
<comment type="pathway">
    <text evidence="2 12">Cofactor biosynthesis; NAD(+) biosynthesis; iminoaspartate from L-aspartate (oxidase route): step 1/1.</text>
</comment>
<evidence type="ECO:0000256" key="2">
    <source>
        <dbReference type="ARBA" id="ARBA00004950"/>
    </source>
</evidence>
<evidence type="ECO:0000256" key="11">
    <source>
        <dbReference type="PIRSR" id="PIRSR000171-1"/>
    </source>
</evidence>
<dbReference type="RefSeq" id="WP_146848783.1">
    <property type="nucleotide sequence ID" value="NZ_BKAG01000003.1"/>
</dbReference>
<organism evidence="16 17">
    <name type="scientific">Brevifollis gellanilyticus</name>
    <dbReference type="NCBI Taxonomy" id="748831"/>
    <lineage>
        <taxon>Bacteria</taxon>
        <taxon>Pseudomonadati</taxon>
        <taxon>Verrucomicrobiota</taxon>
        <taxon>Verrucomicrobiia</taxon>
        <taxon>Verrucomicrobiales</taxon>
        <taxon>Verrucomicrobiaceae</taxon>
    </lineage>
</organism>
<feature type="active site" description="Proton acceptor" evidence="11">
    <location>
        <position position="285"/>
    </location>
</feature>
<feature type="coiled-coil region" evidence="13">
    <location>
        <begin position="451"/>
        <end position="478"/>
    </location>
</feature>
<keyword evidence="6 12" id="KW-0662">Pyridine nucleotide biosynthesis</keyword>
<dbReference type="InterPro" id="IPR003953">
    <property type="entry name" value="FAD-dep_OxRdtase_2_FAD-bd"/>
</dbReference>
<evidence type="ECO:0000259" key="14">
    <source>
        <dbReference type="Pfam" id="PF00890"/>
    </source>
</evidence>
<comment type="caution">
    <text evidence="16">The sequence shown here is derived from an EMBL/GenBank/DDBJ whole genome shotgun (WGS) entry which is preliminary data.</text>
</comment>
<evidence type="ECO:0000256" key="4">
    <source>
        <dbReference type="ARBA" id="ARBA00012173"/>
    </source>
</evidence>
<dbReference type="Gene3D" id="1.20.58.100">
    <property type="entry name" value="Fumarate reductase/succinate dehydrogenase flavoprotein-like, C-terminal domain"/>
    <property type="match status" value="1"/>
</dbReference>
<evidence type="ECO:0000313" key="17">
    <source>
        <dbReference type="Proteomes" id="UP000321577"/>
    </source>
</evidence>
<dbReference type="InterPro" id="IPR037099">
    <property type="entry name" value="Fum_R/Succ_DH_flav-like_C_sf"/>
</dbReference>
<evidence type="ECO:0000256" key="7">
    <source>
        <dbReference type="ARBA" id="ARBA00022827"/>
    </source>
</evidence>
<dbReference type="GO" id="GO:0005737">
    <property type="term" value="C:cytoplasm"/>
    <property type="evidence" value="ECO:0007669"/>
    <property type="project" value="UniProtKB-SubCell"/>
</dbReference>
<evidence type="ECO:0000256" key="8">
    <source>
        <dbReference type="ARBA" id="ARBA00023002"/>
    </source>
</evidence>
<dbReference type="PIRSF" id="PIRSF000171">
    <property type="entry name" value="SDHA_APRA_LASPO"/>
    <property type="match status" value="1"/>
</dbReference>
<dbReference type="InterPro" id="IPR036188">
    <property type="entry name" value="FAD/NAD-bd_sf"/>
</dbReference>
<evidence type="ECO:0000256" key="5">
    <source>
        <dbReference type="ARBA" id="ARBA00022630"/>
    </source>
</evidence>
<dbReference type="SUPFAM" id="SSF46977">
    <property type="entry name" value="Succinate dehydrogenase/fumarate reductase flavoprotein C-terminal domain"/>
    <property type="match status" value="1"/>
</dbReference>
<comment type="cofactor">
    <cofactor evidence="1 12">
        <name>FAD</name>
        <dbReference type="ChEBI" id="CHEBI:57692"/>
    </cofactor>
</comment>
<dbReference type="SUPFAM" id="SSF51905">
    <property type="entry name" value="FAD/NAD(P)-binding domain"/>
    <property type="match status" value="1"/>
</dbReference>
<evidence type="ECO:0000259" key="15">
    <source>
        <dbReference type="Pfam" id="PF02910"/>
    </source>
</evidence>
<dbReference type="PRINTS" id="PR00368">
    <property type="entry name" value="FADPNR"/>
</dbReference>
<evidence type="ECO:0000256" key="9">
    <source>
        <dbReference type="ARBA" id="ARBA00048305"/>
    </source>
</evidence>
<evidence type="ECO:0000256" key="10">
    <source>
        <dbReference type="NCBIfam" id="TIGR00551"/>
    </source>
</evidence>
<dbReference type="FunFam" id="3.90.700.10:FF:000002">
    <property type="entry name" value="L-aspartate oxidase"/>
    <property type="match status" value="1"/>
</dbReference>
<comment type="similarity">
    <text evidence="3 12">Belongs to the FAD-dependent oxidoreductase 2 family. NadB subfamily.</text>
</comment>
<dbReference type="InterPro" id="IPR005288">
    <property type="entry name" value="NadB"/>
</dbReference>
<keyword evidence="7 12" id="KW-0274">FAD</keyword>